<dbReference type="Pfam" id="PF07291">
    <property type="entry name" value="MauE"/>
    <property type="match status" value="1"/>
</dbReference>
<keyword evidence="5 8" id="KW-0812">Transmembrane</keyword>
<comment type="pathway">
    <text evidence="3">One-carbon metabolism; methylamine degradation.</text>
</comment>
<sequence length="188" mass="20429">MIDPVIQLLISLGFSLLFVVSGIHKLSNRLRFQEIIDAYQIVPLGWGPFVVVKIGIVELTLGAAWLIGNSVLIPLFSAVLLNIYIIAISINLFRGRTYIDCGCGFSGFTGAQENNDGIQQLSFSLVGRNFSLVGLLLISVLPISNREIGVVDYLSIMLGLLSAFFIYAATNQLLSNHNAIGAWRNVSG</sequence>
<evidence type="ECO:0000313" key="11">
    <source>
        <dbReference type="Proteomes" id="UP000219329"/>
    </source>
</evidence>
<evidence type="ECO:0000256" key="4">
    <source>
        <dbReference type="ARBA" id="ARBA00019078"/>
    </source>
</evidence>
<evidence type="ECO:0000256" key="1">
    <source>
        <dbReference type="ARBA" id="ARBA00003475"/>
    </source>
</evidence>
<accession>A0A2A5WE47</accession>
<comment type="function">
    <text evidence="1">May be specifically involved in the processing, transport, and/or maturation of the MADH beta-subunit.</text>
</comment>
<evidence type="ECO:0000256" key="7">
    <source>
        <dbReference type="ARBA" id="ARBA00023136"/>
    </source>
</evidence>
<evidence type="ECO:0000256" key="3">
    <source>
        <dbReference type="ARBA" id="ARBA00004856"/>
    </source>
</evidence>
<feature type="transmembrane region" description="Helical" evidence="8">
    <location>
        <begin position="6"/>
        <end position="23"/>
    </location>
</feature>
<keyword evidence="6 8" id="KW-1133">Transmembrane helix</keyword>
<dbReference type="InterPro" id="IPR009908">
    <property type="entry name" value="Methylamine_util_MauE"/>
</dbReference>
<name>A0A2A5WE47_9GAMM</name>
<comment type="subcellular location">
    <subcellularLocation>
        <location evidence="2">Membrane</location>
        <topology evidence="2">Multi-pass membrane protein</topology>
    </subcellularLocation>
</comment>
<evidence type="ECO:0000256" key="8">
    <source>
        <dbReference type="SAM" id="Phobius"/>
    </source>
</evidence>
<evidence type="ECO:0000256" key="2">
    <source>
        <dbReference type="ARBA" id="ARBA00004141"/>
    </source>
</evidence>
<evidence type="ECO:0000259" key="9">
    <source>
        <dbReference type="Pfam" id="PF07291"/>
    </source>
</evidence>
<evidence type="ECO:0000256" key="5">
    <source>
        <dbReference type="ARBA" id="ARBA00022692"/>
    </source>
</evidence>
<dbReference type="UniPathway" id="UPA00895"/>
<feature type="domain" description="Methylamine utilisation protein MauE" evidence="9">
    <location>
        <begin position="6"/>
        <end position="140"/>
    </location>
</feature>
<feature type="transmembrane region" description="Helical" evidence="8">
    <location>
        <begin position="73"/>
        <end position="93"/>
    </location>
</feature>
<protein>
    <recommendedName>
        <fullName evidence="4">Methylamine utilization protein MauE</fullName>
    </recommendedName>
</protein>
<comment type="caution">
    <text evidence="10">The sequence shown here is derived from an EMBL/GenBank/DDBJ whole genome shotgun (WGS) entry which is preliminary data.</text>
</comment>
<dbReference type="Proteomes" id="UP000219329">
    <property type="component" value="Unassembled WGS sequence"/>
</dbReference>
<proteinExistence type="predicted"/>
<dbReference type="GO" id="GO:0030416">
    <property type="term" value="P:methylamine metabolic process"/>
    <property type="evidence" value="ECO:0007669"/>
    <property type="project" value="InterPro"/>
</dbReference>
<gene>
    <name evidence="10" type="ORF">CNF02_04665</name>
</gene>
<evidence type="ECO:0000313" key="10">
    <source>
        <dbReference type="EMBL" id="PDH34651.1"/>
    </source>
</evidence>
<dbReference type="EMBL" id="NTJZ01000003">
    <property type="protein sequence ID" value="PDH34651.1"/>
    <property type="molecule type" value="Genomic_DNA"/>
</dbReference>
<keyword evidence="7 8" id="KW-0472">Membrane</keyword>
<reference evidence="10 11" key="1">
    <citation type="submission" date="2017-08" db="EMBL/GenBank/DDBJ databases">
        <title>Fine stratification of microbial communities through a metagenomic profile of the photic zone.</title>
        <authorList>
            <person name="Haro-Moreno J.M."/>
            <person name="Lopez-Perez M."/>
            <person name="De La Torre J."/>
            <person name="Picazo A."/>
            <person name="Camacho A."/>
            <person name="Rodriguez-Valera F."/>
        </authorList>
    </citation>
    <scope>NUCLEOTIDE SEQUENCE [LARGE SCALE GENOMIC DNA]</scope>
    <source>
        <strain evidence="10">MED-G28</strain>
    </source>
</reference>
<feature type="transmembrane region" description="Helical" evidence="8">
    <location>
        <begin position="150"/>
        <end position="169"/>
    </location>
</feature>
<organism evidence="10 11">
    <name type="scientific">OM182 bacterium MED-G28</name>
    <dbReference type="NCBI Taxonomy" id="1986256"/>
    <lineage>
        <taxon>Bacteria</taxon>
        <taxon>Pseudomonadati</taxon>
        <taxon>Pseudomonadota</taxon>
        <taxon>Gammaproteobacteria</taxon>
        <taxon>OMG group</taxon>
        <taxon>OM182 clade</taxon>
    </lineage>
</organism>
<evidence type="ECO:0000256" key="6">
    <source>
        <dbReference type="ARBA" id="ARBA00022989"/>
    </source>
</evidence>
<dbReference type="AlphaFoldDB" id="A0A2A5WE47"/>
<feature type="transmembrane region" description="Helical" evidence="8">
    <location>
        <begin position="44"/>
        <end position="67"/>
    </location>
</feature>
<dbReference type="GO" id="GO:0016020">
    <property type="term" value="C:membrane"/>
    <property type="evidence" value="ECO:0007669"/>
    <property type="project" value="UniProtKB-SubCell"/>
</dbReference>
<feature type="transmembrane region" description="Helical" evidence="8">
    <location>
        <begin position="125"/>
        <end position="144"/>
    </location>
</feature>